<dbReference type="RefSeq" id="WP_124328800.1">
    <property type="nucleotide sequence ID" value="NZ_BEXT01000001.1"/>
</dbReference>
<dbReference type="Gene3D" id="2.40.30.90">
    <property type="entry name" value="Bacterial fluorinating enzyme like"/>
    <property type="match status" value="1"/>
</dbReference>
<dbReference type="InterPro" id="IPR023228">
    <property type="entry name" value="SAM_OH_AdoTrfase_N_sf"/>
</dbReference>
<sequence length="271" mass="29215">MALITLLTDFGTRDEYAGVMKGVILSLNPSAVIVDITHHIDPQDIVQAGHALRASYRYFPGGTVHVAVVDPGVGGDRAIVAARAGDYRFLAPDNGILSLLDAPEFDTVVRVENSRYFLDSVSQTFHGRDIFAPVAAHMAAGLDMERLGPPLSPDRLVRLERRGQFDPVRGEISGTVVSADRFGNLITDIDLRTLADFLASCGKSAFEIRVGSQRLRSLSRCYAQVAPQRPLAIAGSRGYLEIAVNCGSASRYFGVGKGDTVTVVIVENVEK</sequence>
<dbReference type="Pfam" id="PF20257">
    <property type="entry name" value="SAM_HAT_C"/>
    <property type="match status" value="1"/>
</dbReference>
<keyword evidence="6" id="KW-1185">Reference proteome</keyword>
<dbReference type="EMBL" id="BEXT01000001">
    <property type="protein sequence ID" value="GBC61517.1"/>
    <property type="molecule type" value="Genomic_DNA"/>
</dbReference>
<dbReference type="PANTHER" id="PTHR35092:SF1">
    <property type="entry name" value="CHLORINASE MJ1651"/>
    <property type="match status" value="1"/>
</dbReference>
<dbReference type="SUPFAM" id="SSF101852">
    <property type="entry name" value="Bacterial fluorinating enzyme, C-terminal domain"/>
    <property type="match status" value="1"/>
</dbReference>
<dbReference type="SUPFAM" id="SSF102522">
    <property type="entry name" value="Bacterial fluorinating enzyme, N-terminal domain"/>
    <property type="match status" value="1"/>
</dbReference>
<protein>
    <recommendedName>
        <fullName evidence="7">SAM-dependent chlorinase/fluorinase</fullName>
    </recommendedName>
</protein>
<evidence type="ECO:0000256" key="2">
    <source>
        <dbReference type="ARBA" id="ARBA00024035"/>
    </source>
</evidence>
<dbReference type="AlphaFoldDB" id="A0A401FX11"/>
<dbReference type="OrthoDB" id="9792195at2"/>
<dbReference type="Pfam" id="PF01887">
    <property type="entry name" value="SAM_HAT_N"/>
    <property type="match status" value="1"/>
</dbReference>
<name>A0A401FX11_9BACT</name>
<dbReference type="InterPro" id="IPR046470">
    <property type="entry name" value="SAM_HAT_C"/>
</dbReference>
<gene>
    <name evidence="5" type="ORF">DENIS_2479</name>
</gene>
<reference evidence="6" key="1">
    <citation type="submission" date="2017-11" db="EMBL/GenBank/DDBJ databases">
        <authorList>
            <person name="Watanabe M."/>
            <person name="Kojima H."/>
        </authorList>
    </citation>
    <scope>NUCLEOTIDE SEQUENCE [LARGE SCALE GENOMIC DNA]</scope>
    <source>
        <strain evidence="6">Tokyo 01</strain>
    </source>
</reference>
<organism evidence="5 6">
    <name type="scientific">Desulfonema ishimotonii</name>
    <dbReference type="NCBI Taxonomy" id="45657"/>
    <lineage>
        <taxon>Bacteria</taxon>
        <taxon>Pseudomonadati</taxon>
        <taxon>Thermodesulfobacteriota</taxon>
        <taxon>Desulfobacteria</taxon>
        <taxon>Desulfobacterales</taxon>
        <taxon>Desulfococcaceae</taxon>
        <taxon>Desulfonema</taxon>
    </lineage>
</organism>
<proteinExistence type="inferred from homology"/>
<dbReference type="Proteomes" id="UP000288096">
    <property type="component" value="Unassembled WGS sequence"/>
</dbReference>
<evidence type="ECO:0000256" key="1">
    <source>
        <dbReference type="ARBA" id="ARBA00022691"/>
    </source>
</evidence>
<reference evidence="6" key="2">
    <citation type="submission" date="2019-01" db="EMBL/GenBank/DDBJ databases">
        <title>Genome sequence of Desulfonema ishimotonii strain Tokyo 01.</title>
        <authorList>
            <person name="Fukui M."/>
        </authorList>
    </citation>
    <scope>NUCLEOTIDE SEQUENCE [LARGE SCALE GENOMIC DNA]</scope>
    <source>
        <strain evidence="6">Tokyo 01</strain>
    </source>
</reference>
<evidence type="ECO:0000313" key="5">
    <source>
        <dbReference type="EMBL" id="GBC61517.1"/>
    </source>
</evidence>
<evidence type="ECO:0000259" key="4">
    <source>
        <dbReference type="Pfam" id="PF20257"/>
    </source>
</evidence>
<comment type="similarity">
    <text evidence="2">Belongs to the SAM hydrolase / SAM-dependent halogenase family.</text>
</comment>
<dbReference type="PANTHER" id="PTHR35092">
    <property type="entry name" value="CHLORINASE MJ1651"/>
    <property type="match status" value="1"/>
</dbReference>
<feature type="domain" description="S-adenosyl-l-methionine hydroxide adenosyltransferase C-terminal" evidence="4">
    <location>
        <begin position="174"/>
        <end position="262"/>
    </location>
</feature>
<dbReference type="PIRSF" id="PIRSF006779">
    <property type="entry name" value="UCP006779"/>
    <property type="match status" value="1"/>
</dbReference>
<evidence type="ECO:0000259" key="3">
    <source>
        <dbReference type="Pfam" id="PF01887"/>
    </source>
</evidence>
<comment type="caution">
    <text evidence="5">The sequence shown here is derived from an EMBL/GenBank/DDBJ whole genome shotgun (WGS) entry which is preliminary data.</text>
</comment>
<accession>A0A401FX11</accession>
<dbReference type="InterPro" id="IPR002747">
    <property type="entry name" value="SAM_OH_AdoTrfase"/>
</dbReference>
<dbReference type="InterPro" id="IPR023227">
    <property type="entry name" value="SAM_OH_AdoTrfase_C_sf"/>
</dbReference>
<keyword evidence="1" id="KW-0949">S-adenosyl-L-methionine</keyword>
<evidence type="ECO:0008006" key="7">
    <source>
        <dbReference type="Google" id="ProtNLM"/>
    </source>
</evidence>
<dbReference type="InterPro" id="IPR046469">
    <property type="entry name" value="SAM_HAT_N"/>
</dbReference>
<dbReference type="Gene3D" id="3.40.50.10790">
    <property type="entry name" value="S-adenosyl-l-methionine hydroxide adenosyltransferase, N-terminal"/>
    <property type="match status" value="1"/>
</dbReference>
<feature type="domain" description="S-adenosyl-l-methionine hydroxide adenosyltransferase N-terminal" evidence="3">
    <location>
        <begin position="4"/>
        <end position="148"/>
    </location>
</feature>
<evidence type="ECO:0000313" key="6">
    <source>
        <dbReference type="Proteomes" id="UP000288096"/>
    </source>
</evidence>